<proteinExistence type="predicted"/>
<evidence type="ECO:0000256" key="1">
    <source>
        <dbReference type="ARBA" id="ARBA00023002"/>
    </source>
</evidence>
<dbReference type="PANTHER" id="PTHR47307:SF1">
    <property type="entry name" value="GLUTATHIONE-REGULATED POTASSIUM-EFFLUX SYSTEM ANCILLARY PROTEIN KEFG"/>
    <property type="match status" value="1"/>
</dbReference>
<evidence type="ECO:0000259" key="2">
    <source>
        <dbReference type="Pfam" id="PF02525"/>
    </source>
</evidence>
<dbReference type="GO" id="GO:0009055">
    <property type="term" value="F:electron transfer activity"/>
    <property type="evidence" value="ECO:0007669"/>
    <property type="project" value="TreeGrafter"/>
</dbReference>
<name>A0A6P1VMT8_9BACT</name>
<gene>
    <name evidence="3" type="ORF">GJR95_06050</name>
</gene>
<keyword evidence="1" id="KW-0560">Oxidoreductase</keyword>
<dbReference type="Proteomes" id="UP000464577">
    <property type="component" value="Chromosome"/>
</dbReference>
<dbReference type="PANTHER" id="PTHR47307">
    <property type="entry name" value="GLUTATHIONE-REGULATED POTASSIUM-EFFLUX SYSTEM ANCILLARY PROTEIN KEFG"/>
    <property type="match status" value="1"/>
</dbReference>
<sequence>MAKVLIQFAHPALSKSNVHKVLINYCRDIKNVTFNDLYEYYPDMYIDVEREQRLLLQHDIIVFQHPFYWYSCPALIKQWFDLVLEHNWAYGSRGNALVGKKMLNVISSGGAQDAYSETGRNRYTVHQFLAPFDQTAITCKMEYLPPFVIHGTYRISPEDIKRYGEQYRIILSALANDQLLALDYKKADYLNELVPALQALQP</sequence>
<dbReference type="InterPro" id="IPR003680">
    <property type="entry name" value="Flavodoxin_fold"/>
</dbReference>
<organism evidence="3 4">
    <name type="scientific">Spirosoma endbachense</name>
    <dbReference type="NCBI Taxonomy" id="2666025"/>
    <lineage>
        <taxon>Bacteria</taxon>
        <taxon>Pseudomonadati</taxon>
        <taxon>Bacteroidota</taxon>
        <taxon>Cytophagia</taxon>
        <taxon>Cytophagales</taxon>
        <taxon>Cytophagaceae</taxon>
        <taxon>Spirosoma</taxon>
    </lineage>
</organism>
<dbReference type="InterPro" id="IPR046980">
    <property type="entry name" value="KefG/KefF"/>
</dbReference>
<evidence type="ECO:0000313" key="3">
    <source>
        <dbReference type="EMBL" id="QHV94601.1"/>
    </source>
</evidence>
<dbReference type="Pfam" id="PF02525">
    <property type="entry name" value="Flavodoxin_2"/>
    <property type="match status" value="1"/>
</dbReference>
<feature type="domain" description="Flavodoxin-like fold" evidence="2">
    <location>
        <begin position="3"/>
        <end position="168"/>
    </location>
</feature>
<dbReference type="RefSeq" id="WP_162385021.1">
    <property type="nucleotide sequence ID" value="NZ_CP045997.1"/>
</dbReference>
<reference evidence="3 4" key="1">
    <citation type="submission" date="2019-11" db="EMBL/GenBank/DDBJ databases">
        <title>Spirosoma endbachense sp. nov., isolated from a natural salt meadow.</title>
        <authorList>
            <person name="Rojas J."/>
            <person name="Ambika Manirajan B."/>
            <person name="Ratering S."/>
            <person name="Suarez C."/>
            <person name="Geissler-Plaum R."/>
            <person name="Schnell S."/>
        </authorList>
    </citation>
    <scope>NUCLEOTIDE SEQUENCE [LARGE SCALE GENOMIC DNA]</scope>
    <source>
        <strain evidence="3 4">I-24</strain>
    </source>
</reference>
<accession>A0A6P1VMT8</accession>
<dbReference type="SUPFAM" id="SSF52218">
    <property type="entry name" value="Flavoproteins"/>
    <property type="match status" value="1"/>
</dbReference>
<dbReference type="KEGG" id="senf:GJR95_06050"/>
<dbReference type="InterPro" id="IPR029039">
    <property type="entry name" value="Flavoprotein-like_sf"/>
</dbReference>
<dbReference type="GO" id="GO:0010181">
    <property type="term" value="F:FMN binding"/>
    <property type="evidence" value="ECO:0007669"/>
    <property type="project" value="TreeGrafter"/>
</dbReference>
<dbReference type="GO" id="GO:0003955">
    <property type="term" value="F:NAD(P)H dehydrogenase (quinone) activity"/>
    <property type="evidence" value="ECO:0007669"/>
    <property type="project" value="TreeGrafter"/>
</dbReference>
<protein>
    <submittedName>
        <fullName evidence="3">NAD(P)H oxidoreductase</fullName>
    </submittedName>
</protein>
<evidence type="ECO:0000313" key="4">
    <source>
        <dbReference type="Proteomes" id="UP000464577"/>
    </source>
</evidence>
<dbReference type="Gene3D" id="3.40.50.360">
    <property type="match status" value="1"/>
</dbReference>
<dbReference type="EMBL" id="CP045997">
    <property type="protein sequence ID" value="QHV94601.1"/>
    <property type="molecule type" value="Genomic_DNA"/>
</dbReference>
<keyword evidence="4" id="KW-1185">Reference proteome</keyword>
<dbReference type="AlphaFoldDB" id="A0A6P1VMT8"/>